<dbReference type="GO" id="GO:0008270">
    <property type="term" value="F:zinc ion binding"/>
    <property type="evidence" value="ECO:0007669"/>
    <property type="project" value="UniProtKB-KW"/>
</dbReference>
<keyword evidence="5" id="KW-1185">Reference proteome</keyword>
<dbReference type="OrthoDB" id="3219336at2759"/>
<dbReference type="PROSITE" id="PS00518">
    <property type="entry name" value="ZF_RING_1"/>
    <property type="match status" value="1"/>
</dbReference>
<name>A0A0C3A4N1_9AGAM</name>
<keyword evidence="3" id="KW-0862">Zinc</keyword>
<dbReference type="AlphaFoldDB" id="A0A0C3A4N1"/>
<sequence length="130" mass="14679">MSNVASAQGQNLSDSDKETIVSLQIMKLVEFLIDEVTTSHKEHDEVVLEAEKVKELADHCSSEASRLQVFRDTALRTWEELIACDMCAELCIHPCLIQECKHMFCLRCLQKWFADMEEPAIHLSNAGGVL</sequence>
<evidence type="ECO:0008006" key="6">
    <source>
        <dbReference type="Google" id="ProtNLM"/>
    </source>
</evidence>
<proteinExistence type="predicted"/>
<dbReference type="EMBL" id="KN822071">
    <property type="protein sequence ID" value="KIM59657.1"/>
    <property type="molecule type" value="Genomic_DNA"/>
</dbReference>
<keyword evidence="1" id="KW-0479">Metal-binding</keyword>
<accession>A0A0C3A4N1</accession>
<gene>
    <name evidence="4" type="ORF">SCLCIDRAFT_27199</name>
</gene>
<keyword evidence="2" id="KW-0863">Zinc-finger</keyword>
<dbReference type="SUPFAM" id="SSF57850">
    <property type="entry name" value="RING/U-box"/>
    <property type="match status" value="1"/>
</dbReference>
<dbReference type="HOGENOM" id="CLU_1939395_0_0_1"/>
<organism evidence="4 5">
    <name type="scientific">Scleroderma citrinum Foug A</name>
    <dbReference type="NCBI Taxonomy" id="1036808"/>
    <lineage>
        <taxon>Eukaryota</taxon>
        <taxon>Fungi</taxon>
        <taxon>Dikarya</taxon>
        <taxon>Basidiomycota</taxon>
        <taxon>Agaricomycotina</taxon>
        <taxon>Agaricomycetes</taxon>
        <taxon>Agaricomycetidae</taxon>
        <taxon>Boletales</taxon>
        <taxon>Sclerodermatineae</taxon>
        <taxon>Sclerodermataceae</taxon>
        <taxon>Scleroderma</taxon>
    </lineage>
</organism>
<reference evidence="5" key="2">
    <citation type="submission" date="2015-01" db="EMBL/GenBank/DDBJ databases">
        <title>Evolutionary Origins and Diversification of the Mycorrhizal Mutualists.</title>
        <authorList>
            <consortium name="DOE Joint Genome Institute"/>
            <consortium name="Mycorrhizal Genomics Consortium"/>
            <person name="Kohler A."/>
            <person name="Kuo A."/>
            <person name="Nagy L.G."/>
            <person name="Floudas D."/>
            <person name="Copeland A."/>
            <person name="Barry K.W."/>
            <person name="Cichocki N."/>
            <person name="Veneault-Fourrey C."/>
            <person name="LaButti K."/>
            <person name="Lindquist E.A."/>
            <person name="Lipzen A."/>
            <person name="Lundell T."/>
            <person name="Morin E."/>
            <person name="Murat C."/>
            <person name="Riley R."/>
            <person name="Ohm R."/>
            <person name="Sun H."/>
            <person name="Tunlid A."/>
            <person name="Henrissat B."/>
            <person name="Grigoriev I.V."/>
            <person name="Hibbett D.S."/>
            <person name="Martin F."/>
        </authorList>
    </citation>
    <scope>NUCLEOTIDE SEQUENCE [LARGE SCALE GENOMIC DNA]</scope>
    <source>
        <strain evidence="5">Foug A</strain>
    </source>
</reference>
<dbReference type="Gene3D" id="3.30.40.10">
    <property type="entry name" value="Zinc/RING finger domain, C3HC4 (zinc finger)"/>
    <property type="match status" value="1"/>
</dbReference>
<dbReference type="InterPro" id="IPR017907">
    <property type="entry name" value="Znf_RING_CS"/>
</dbReference>
<evidence type="ECO:0000256" key="2">
    <source>
        <dbReference type="ARBA" id="ARBA00022771"/>
    </source>
</evidence>
<evidence type="ECO:0000313" key="5">
    <source>
        <dbReference type="Proteomes" id="UP000053989"/>
    </source>
</evidence>
<evidence type="ECO:0000256" key="3">
    <source>
        <dbReference type="ARBA" id="ARBA00022833"/>
    </source>
</evidence>
<dbReference type="Proteomes" id="UP000053989">
    <property type="component" value="Unassembled WGS sequence"/>
</dbReference>
<evidence type="ECO:0000256" key="1">
    <source>
        <dbReference type="ARBA" id="ARBA00022723"/>
    </source>
</evidence>
<reference evidence="4 5" key="1">
    <citation type="submission" date="2014-04" db="EMBL/GenBank/DDBJ databases">
        <authorList>
            <consortium name="DOE Joint Genome Institute"/>
            <person name="Kuo A."/>
            <person name="Kohler A."/>
            <person name="Nagy L.G."/>
            <person name="Floudas D."/>
            <person name="Copeland A."/>
            <person name="Barry K.W."/>
            <person name="Cichocki N."/>
            <person name="Veneault-Fourrey C."/>
            <person name="LaButti K."/>
            <person name="Lindquist E.A."/>
            <person name="Lipzen A."/>
            <person name="Lundell T."/>
            <person name="Morin E."/>
            <person name="Murat C."/>
            <person name="Sun H."/>
            <person name="Tunlid A."/>
            <person name="Henrissat B."/>
            <person name="Grigoriev I.V."/>
            <person name="Hibbett D.S."/>
            <person name="Martin F."/>
            <person name="Nordberg H.P."/>
            <person name="Cantor M.N."/>
            <person name="Hua S.X."/>
        </authorList>
    </citation>
    <scope>NUCLEOTIDE SEQUENCE [LARGE SCALE GENOMIC DNA]</scope>
    <source>
        <strain evidence="4 5">Foug A</strain>
    </source>
</reference>
<dbReference type="InterPro" id="IPR013083">
    <property type="entry name" value="Znf_RING/FYVE/PHD"/>
</dbReference>
<protein>
    <recommendedName>
        <fullName evidence="6">RING-type domain-containing protein</fullName>
    </recommendedName>
</protein>
<evidence type="ECO:0000313" key="4">
    <source>
        <dbReference type="EMBL" id="KIM59657.1"/>
    </source>
</evidence>
<dbReference type="InParanoid" id="A0A0C3A4N1"/>